<feature type="region of interest" description="Disordered" evidence="1">
    <location>
        <begin position="418"/>
        <end position="457"/>
    </location>
</feature>
<feature type="compositionally biased region" description="Low complexity" evidence="1">
    <location>
        <begin position="55"/>
        <end position="94"/>
    </location>
</feature>
<dbReference type="Gene3D" id="2.60.40.10">
    <property type="entry name" value="Immunoglobulins"/>
    <property type="match status" value="1"/>
</dbReference>
<feature type="region of interest" description="Disordered" evidence="1">
    <location>
        <begin position="29"/>
        <end position="102"/>
    </location>
</feature>
<dbReference type="AlphaFoldDB" id="A0A1I6ITC8"/>
<dbReference type="EMBL" id="FOYT01000004">
    <property type="protein sequence ID" value="SFR70006.1"/>
    <property type="molecule type" value="Genomic_DNA"/>
</dbReference>
<accession>A0A1I6ITC8</accession>
<dbReference type="RefSeq" id="WP_089810412.1">
    <property type="nucleotide sequence ID" value="NZ_FOYT01000004.1"/>
</dbReference>
<evidence type="ECO:0000313" key="4">
    <source>
        <dbReference type="Proteomes" id="UP000198531"/>
    </source>
</evidence>
<reference evidence="4" key="1">
    <citation type="submission" date="2016-10" db="EMBL/GenBank/DDBJ databases">
        <authorList>
            <person name="Varghese N."/>
            <person name="Submissions S."/>
        </authorList>
    </citation>
    <scope>NUCLEOTIDE SEQUENCE [LARGE SCALE GENOMIC DNA]</scope>
    <source>
        <strain evidence="4">CGMCC 1.7736</strain>
    </source>
</reference>
<evidence type="ECO:0008006" key="5">
    <source>
        <dbReference type="Google" id="ProtNLM"/>
    </source>
</evidence>
<dbReference type="InterPro" id="IPR013783">
    <property type="entry name" value="Ig-like_fold"/>
</dbReference>
<evidence type="ECO:0000256" key="2">
    <source>
        <dbReference type="SAM" id="Phobius"/>
    </source>
</evidence>
<keyword evidence="2" id="KW-0812">Transmembrane</keyword>
<sequence length="498" mass="51842">MNWNPEWSSAVAVALLVAACLVTAGPVAADETTTRSDSAPNGTADDETPVQTASETNRTVTEARTATETATTATATKTTATERQTPTATSSPTETRTRTDDTRFAVSELAASDSLRAGDGLAVTATVTNRGAANGTETLRYSFGGETVATRSVTLEPGESTAVTFEVAFDDVEAALGSVEPGTFVHGVRNESGAGAAARVRVTPDVDLTVESVDAPTEVSHGDAYVVLATVGNPSETAITRRVAYEFAGRTVAERAVTVAGDDDRQVAFEIRLADVERVAGPVRNETTYDHGIAAGDDRDVGAVRVVRSPSADASSLAVESFETVHDVRPGDAYTVELAVRNVDTADFEGQLSYRVDGNVVATEWARVPIGERRTVAFEVEYDAVADAAVPLSSAETEQGVFVGREAVATRPVAVSVPATPEATPRPEPTFTAAETPSPAPTTAGSDAADATNDGPDDCRRGFFTPCGGAAMGETSLTMVGILLSGFGIVYQMYQGRR</sequence>
<keyword evidence="2" id="KW-0472">Membrane</keyword>
<feature type="compositionally biased region" description="Low complexity" evidence="1">
    <location>
        <begin position="418"/>
        <end position="452"/>
    </location>
</feature>
<protein>
    <recommendedName>
        <fullName evidence="5">CARDB protein</fullName>
    </recommendedName>
</protein>
<dbReference type="OrthoDB" id="307774at2157"/>
<dbReference type="Proteomes" id="UP000198531">
    <property type="component" value="Unassembled WGS sequence"/>
</dbReference>
<organism evidence="3 4">
    <name type="scientific">Halogeometricum rufum</name>
    <dbReference type="NCBI Taxonomy" id="553469"/>
    <lineage>
        <taxon>Archaea</taxon>
        <taxon>Methanobacteriati</taxon>
        <taxon>Methanobacteriota</taxon>
        <taxon>Stenosarchaea group</taxon>
        <taxon>Halobacteria</taxon>
        <taxon>Halobacteriales</taxon>
        <taxon>Haloferacaceae</taxon>
        <taxon>Halogeometricum</taxon>
    </lineage>
</organism>
<evidence type="ECO:0000313" key="3">
    <source>
        <dbReference type="EMBL" id="SFR70006.1"/>
    </source>
</evidence>
<keyword evidence="2" id="KW-1133">Transmembrane helix</keyword>
<gene>
    <name evidence="3" type="ORF">SAMN04487947_3713</name>
</gene>
<proteinExistence type="predicted"/>
<evidence type="ECO:0000256" key="1">
    <source>
        <dbReference type="SAM" id="MobiDB-lite"/>
    </source>
</evidence>
<name>A0A1I6ITC8_9EURY</name>
<keyword evidence="4" id="KW-1185">Reference proteome</keyword>
<feature type="transmembrane region" description="Helical" evidence="2">
    <location>
        <begin position="476"/>
        <end position="494"/>
    </location>
</feature>